<keyword evidence="1" id="KW-0175">Coiled coil</keyword>
<dbReference type="EMBL" id="CP049742">
    <property type="protein sequence ID" value="QPC47361.1"/>
    <property type="molecule type" value="Genomic_DNA"/>
</dbReference>
<organism evidence="2 3">
    <name type="scientific">Mangrovibacillus cuniculi</name>
    <dbReference type="NCBI Taxonomy" id="2593652"/>
    <lineage>
        <taxon>Bacteria</taxon>
        <taxon>Bacillati</taxon>
        <taxon>Bacillota</taxon>
        <taxon>Bacilli</taxon>
        <taxon>Bacillales</taxon>
        <taxon>Bacillaceae</taxon>
        <taxon>Mangrovibacillus</taxon>
    </lineage>
</organism>
<feature type="coiled-coil region" evidence="1">
    <location>
        <begin position="7"/>
        <end position="119"/>
    </location>
</feature>
<dbReference type="RefSeq" id="WP_239672033.1">
    <property type="nucleotide sequence ID" value="NZ_CP049742.1"/>
</dbReference>
<evidence type="ECO:0000256" key="1">
    <source>
        <dbReference type="SAM" id="Coils"/>
    </source>
</evidence>
<name>A0A7S8HGB3_9BACI</name>
<gene>
    <name evidence="2" type="ORF">G8O30_10580</name>
</gene>
<dbReference type="KEGG" id="mcui:G8O30_10580"/>
<protein>
    <submittedName>
        <fullName evidence="2">Uncharacterized protein</fullName>
    </submittedName>
</protein>
<keyword evidence="3" id="KW-1185">Reference proteome</keyword>
<evidence type="ECO:0000313" key="3">
    <source>
        <dbReference type="Proteomes" id="UP000593626"/>
    </source>
</evidence>
<sequence>MKFVNKLNKLFNKVDETETKYMKALEQKEEKLLAMRFELQEQEALLQDVHKMALLGDVSEETFEERKAEVDKLKDQVRQAEKEVHLIQEYKTDDIKAVIAELEEEKKKLTKDKGKELQSIQRDLIEAKQAYLDTLVKISGRYKELVEPDKKLESLKVKLGLQVRNYITGAGESLNMISHGADYIPLRVEQYEVYEALTYGRTPVNLKQYLNK</sequence>
<evidence type="ECO:0000313" key="2">
    <source>
        <dbReference type="EMBL" id="QPC47361.1"/>
    </source>
</evidence>
<dbReference type="Proteomes" id="UP000593626">
    <property type="component" value="Chromosome"/>
</dbReference>
<reference evidence="2 3" key="1">
    <citation type="submission" date="2019-07" db="EMBL/GenBank/DDBJ databases">
        <title>Genome sequence of 2 isolates from Red Sea Mangroves.</title>
        <authorList>
            <person name="Sefrji F."/>
            <person name="Michoud G."/>
            <person name="Merlino G."/>
            <person name="Daffonchio D."/>
        </authorList>
    </citation>
    <scope>NUCLEOTIDE SEQUENCE [LARGE SCALE GENOMIC DNA]</scope>
    <source>
        <strain evidence="2 3">R1DC41</strain>
    </source>
</reference>
<dbReference type="AlphaFoldDB" id="A0A7S8HGB3"/>
<accession>A0A7S8HGB3</accession>
<proteinExistence type="predicted"/>